<proteinExistence type="inferred from homology"/>
<name>A0AAN7T9D0_9PEZI</name>
<dbReference type="Proteomes" id="UP001310890">
    <property type="component" value="Unassembled WGS sequence"/>
</dbReference>
<evidence type="ECO:0000313" key="6">
    <source>
        <dbReference type="Proteomes" id="UP001310890"/>
    </source>
</evidence>
<gene>
    <name evidence="5" type="ORF">LTR62_000545</name>
</gene>
<protein>
    <recommendedName>
        <fullName evidence="3">Putative gamma-glutamylcyclotransferase</fullName>
    </recommendedName>
</protein>
<dbReference type="InterPro" id="IPR036568">
    <property type="entry name" value="GGCT-like_sf"/>
</dbReference>
<dbReference type="InterPro" id="IPR013024">
    <property type="entry name" value="GGCT-like"/>
</dbReference>
<dbReference type="Gene3D" id="3.10.490.10">
    <property type="entry name" value="Gamma-glutamyl cyclotransferase-like"/>
    <property type="match status" value="1"/>
</dbReference>
<dbReference type="PANTHER" id="PTHR31544">
    <property type="entry name" value="AIG2-LIKE PROTEIN D"/>
    <property type="match status" value="1"/>
</dbReference>
<dbReference type="Pfam" id="PF06094">
    <property type="entry name" value="GGACT"/>
    <property type="match status" value="1"/>
</dbReference>
<sequence>MAQQQETQGRSAFFYGTLMAPPILHRVIHGSSSQDNPIYTTHNIHTTPAILHNYRRHRVRYADYPAILPHAASTVRGTYVSGLTDADVGRLDVFEGGEYVRRVVRCRVLGGQAGEGSGNGDGMVEGEEVEAETYVWIAGEEQLEEGEWDFEEFKREKMRFWSGEQGENEYAGVDEAAATREGGHDGTGGRGVNGHITTALEVQRSEADEVVLNAV</sequence>
<organism evidence="5 6">
    <name type="scientific">Meristemomyces frigidus</name>
    <dbReference type="NCBI Taxonomy" id="1508187"/>
    <lineage>
        <taxon>Eukaryota</taxon>
        <taxon>Fungi</taxon>
        <taxon>Dikarya</taxon>
        <taxon>Ascomycota</taxon>
        <taxon>Pezizomycotina</taxon>
        <taxon>Dothideomycetes</taxon>
        <taxon>Dothideomycetidae</taxon>
        <taxon>Mycosphaerellales</taxon>
        <taxon>Teratosphaeriaceae</taxon>
        <taxon>Meristemomyces</taxon>
    </lineage>
</organism>
<dbReference type="PANTHER" id="PTHR31544:SF2">
    <property type="entry name" value="AIG2-LIKE PROTEIN D"/>
    <property type="match status" value="1"/>
</dbReference>
<accession>A0AAN7T9D0</accession>
<dbReference type="InterPro" id="IPR009288">
    <property type="entry name" value="AIG2-like_dom"/>
</dbReference>
<dbReference type="SUPFAM" id="SSF110857">
    <property type="entry name" value="Gamma-glutamyl cyclotransferase-like"/>
    <property type="match status" value="1"/>
</dbReference>
<dbReference type="InterPro" id="IPR045038">
    <property type="entry name" value="AIG2-like"/>
</dbReference>
<dbReference type="AlphaFoldDB" id="A0AAN7T9D0"/>
<comment type="similarity">
    <text evidence="1">Belongs to the gamma-glutamylcyclotransferase family.</text>
</comment>
<evidence type="ECO:0000313" key="5">
    <source>
        <dbReference type="EMBL" id="KAK5107940.1"/>
    </source>
</evidence>
<evidence type="ECO:0000259" key="4">
    <source>
        <dbReference type="Pfam" id="PF06094"/>
    </source>
</evidence>
<reference evidence="5" key="1">
    <citation type="submission" date="2023-08" db="EMBL/GenBank/DDBJ databases">
        <title>Black Yeasts Isolated from many extreme environments.</title>
        <authorList>
            <person name="Coleine C."/>
            <person name="Stajich J.E."/>
            <person name="Selbmann L."/>
        </authorList>
    </citation>
    <scope>NUCLEOTIDE SEQUENCE</scope>
    <source>
        <strain evidence="5">CCFEE 5401</strain>
    </source>
</reference>
<comment type="caution">
    <text evidence="5">The sequence shown here is derived from an EMBL/GenBank/DDBJ whole genome shotgun (WGS) entry which is preliminary data.</text>
</comment>
<evidence type="ECO:0000256" key="3">
    <source>
        <dbReference type="ARBA" id="ARBA00030602"/>
    </source>
</evidence>
<keyword evidence="2" id="KW-0808">Transferase</keyword>
<evidence type="ECO:0000256" key="1">
    <source>
        <dbReference type="ARBA" id="ARBA00008861"/>
    </source>
</evidence>
<dbReference type="GO" id="GO:0016740">
    <property type="term" value="F:transferase activity"/>
    <property type="evidence" value="ECO:0007669"/>
    <property type="project" value="UniProtKB-KW"/>
</dbReference>
<evidence type="ECO:0000256" key="2">
    <source>
        <dbReference type="ARBA" id="ARBA00022679"/>
    </source>
</evidence>
<dbReference type="EMBL" id="JAVRRL010000101">
    <property type="protein sequence ID" value="KAK5107940.1"/>
    <property type="molecule type" value="Genomic_DNA"/>
</dbReference>
<feature type="domain" description="Gamma-glutamylcyclotransferase AIG2-like" evidence="4">
    <location>
        <begin position="13"/>
        <end position="149"/>
    </location>
</feature>
<dbReference type="CDD" id="cd06661">
    <property type="entry name" value="GGCT_like"/>
    <property type="match status" value="1"/>
</dbReference>